<reference evidence="2 3" key="1">
    <citation type="submission" date="2021-04" db="EMBL/GenBank/DDBJ databases">
        <title>Molecular and phenotypic characterization and identification of bacterial isolates recovered from the Anatolian ground squirrels (Spermophilus xanthoprymnus) and which have the potential to form a new species in the Campylobacter genus.</title>
        <authorList>
            <person name="Aydin F."/>
            <person name="Abay S."/>
            <person name="Kayman T."/>
            <person name="Karakaya E."/>
            <person name="Mustak H.K."/>
            <person name="Mustak I.B."/>
            <person name="Bilgin N."/>
            <person name="Duzler A."/>
            <person name="Sahin O."/>
            <person name="Guran O."/>
            <person name="Saticioglu I.B."/>
        </authorList>
    </citation>
    <scope>NUCLEOTIDE SEQUENCE [LARGE SCALE GENOMIC DNA]</scope>
    <source>
        <strain evidence="3">faydin-G24</strain>
    </source>
</reference>
<feature type="signal peptide" evidence="1">
    <location>
        <begin position="1"/>
        <end position="17"/>
    </location>
</feature>
<sequence length="134" mass="15313">MKKFITILVLLSMGSFADTRYKNTCDNPVIRKELKIANSEASVKLDGYFSFVLASCVNSNYERTYIASKEFLEFLKIRDNLSGEDTSCLTMNLGEKDLLSSVGKLTDRFLDEDFIERYKVSVTYNECKKLIPGF</sequence>
<organism evidence="2 3">
    <name type="scientific">Campylobacter anatolicus</name>
    <dbReference type="NCBI Taxonomy" id="2829105"/>
    <lineage>
        <taxon>Bacteria</taxon>
        <taxon>Pseudomonadati</taxon>
        <taxon>Campylobacterota</taxon>
        <taxon>Epsilonproteobacteria</taxon>
        <taxon>Campylobacterales</taxon>
        <taxon>Campylobacteraceae</taxon>
        <taxon>Campylobacter</taxon>
    </lineage>
</organism>
<keyword evidence="1" id="KW-0732">Signal</keyword>
<evidence type="ECO:0000313" key="3">
    <source>
        <dbReference type="Proteomes" id="UP000682951"/>
    </source>
</evidence>
<protein>
    <recommendedName>
        <fullName evidence="4">Lipoprotein</fullName>
    </recommendedName>
</protein>
<evidence type="ECO:0008006" key="4">
    <source>
        <dbReference type="Google" id="ProtNLM"/>
    </source>
</evidence>
<dbReference type="EMBL" id="JAGSSW010000001">
    <property type="protein sequence ID" value="MBR8463194.1"/>
    <property type="molecule type" value="Genomic_DNA"/>
</dbReference>
<gene>
    <name evidence="2" type="ORF">KDD93_01215</name>
</gene>
<comment type="caution">
    <text evidence="2">The sequence shown here is derived from an EMBL/GenBank/DDBJ whole genome shotgun (WGS) entry which is preliminary data.</text>
</comment>
<name>A0ABS5HFY7_9BACT</name>
<accession>A0ABS5HFY7</accession>
<feature type="chain" id="PRO_5046976640" description="Lipoprotein" evidence="1">
    <location>
        <begin position="18"/>
        <end position="134"/>
    </location>
</feature>
<keyword evidence="3" id="KW-1185">Reference proteome</keyword>
<evidence type="ECO:0000313" key="2">
    <source>
        <dbReference type="EMBL" id="MBR8463194.1"/>
    </source>
</evidence>
<proteinExistence type="predicted"/>
<dbReference type="Proteomes" id="UP000682951">
    <property type="component" value="Unassembled WGS sequence"/>
</dbReference>
<evidence type="ECO:0000256" key="1">
    <source>
        <dbReference type="SAM" id="SignalP"/>
    </source>
</evidence>
<dbReference type="RefSeq" id="WP_212141421.1">
    <property type="nucleotide sequence ID" value="NZ_JAGSSW010000001.1"/>
</dbReference>